<dbReference type="RefSeq" id="WP_167460161.1">
    <property type="nucleotide sequence ID" value="NZ_CP046171.1"/>
</dbReference>
<name>A0A6G9XJC8_NOCBR</name>
<dbReference type="AlphaFoldDB" id="A0A6G9XJC8"/>
<proteinExistence type="predicted"/>
<sequence>MTQPDGADPNGALNPTKPGAFGEFQSLTEADIFDKQKAPIVGTGGSARKAQLDLAAADGNVIPSGTGLWQTFTRNADATFPRIMLEPQLDSSTGFDGSSGGSHSHSMSANRPPDYRPAGNGANLIELGFIECTKDRRYERVTFGTGNSVTLLGITAMYVCAYLMSPSTGELALMAATGNITTSVGDTNTEYTFDLPAPIDALKAEVWAVGVLQVTSVTQTCKSILAKRVWAMNAPSGFRPAALYATAGPYVSPPATIAYSSLTFGTARVPYYALS</sequence>
<feature type="region of interest" description="Disordered" evidence="1">
    <location>
        <begin position="1"/>
        <end position="21"/>
    </location>
</feature>
<evidence type="ECO:0000313" key="3">
    <source>
        <dbReference type="Proteomes" id="UP000501705"/>
    </source>
</evidence>
<reference evidence="2 3" key="1">
    <citation type="journal article" date="2019" name="ACS Chem. Biol.">
        <title>Identification and Mobilization of a Cryptic Antibiotic Biosynthesis Gene Locus from a Human-Pathogenic Nocardia Isolate.</title>
        <authorList>
            <person name="Herisse M."/>
            <person name="Ishida K."/>
            <person name="Porter J.L."/>
            <person name="Howden B."/>
            <person name="Hertweck C."/>
            <person name="Stinear T.P."/>
            <person name="Pidot S.J."/>
        </authorList>
    </citation>
    <scope>NUCLEOTIDE SEQUENCE [LARGE SCALE GENOMIC DNA]</scope>
    <source>
        <strain evidence="2 3">AUSMDU00024985</strain>
    </source>
</reference>
<protein>
    <submittedName>
        <fullName evidence="2">Uncharacterized protein</fullName>
    </submittedName>
</protein>
<feature type="compositionally biased region" description="Low complexity" evidence="1">
    <location>
        <begin position="90"/>
        <end position="108"/>
    </location>
</feature>
<dbReference type="EMBL" id="CP046171">
    <property type="protein sequence ID" value="QIS01003.1"/>
    <property type="molecule type" value="Genomic_DNA"/>
</dbReference>
<dbReference type="Proteomes" id="UP000501705">
    <property type="component" value="Chromosome"/>
</dbReference>
<gene>
    <name evidence="2" type="ORF">F5X71_00455</name>
</gene>
<evidence type="ECO:0000256" key="1">
    <source>
        <dbReference type="SAM" id="MobiDB-lite"/>
    </source>
</evidence>
<evidence type="ECO:0000313" key="2">
    <source>
        <dbReference type="EMBL" id="QIS01003.1"/>
    </source>
</evidence>
<accession>A0A6G9XJC8</accession>
<feature type="region of interest" description="Disordered" evidence="1">
    <location>
        <begin position="89"/>
        <end position="117"/>
    </location>
</feature>
<organism evidence="2 3">
    <name type="scientific">Nocardia brasiliensis</name>
    <dbReference type="NCBI Taxonomy" id="37326"/>
    <lineage>
        <taxon>Bacteria</taxon>
        <taxon>Bacillati</taxon>
        <taxon>Actinomycetota</taxon>
        <taxon>Actinomycetes</taxon>
        <taxon>Mycobacteriales</taxon>
        <taxon>Nocardiaceae</taxon>
        <taxon>Nocardia</taxon>
    </lineage>
</organism>